<organism evidence="8 9">
    <name type="scientific">Acinetobacter phage vB_AbaP_B09_Aci08</name>
    <dbReference type="NCBI Taxonomy" id="2315601"/>
    <lineage>
        <taxon>Viruses</taxon>
        <taxon>Duplodnaviria</taxon>
        <taxon>Heunggongvirae</taxon>
        <taxon>Uroviricota</taxon>
        <taxon>Caudoviricetes</taxon>
        <taxon>Autographivirales</taxon>
        <taxon>Autoscriptoviridae</taxon>
        <taxon>Beijerinckvirinae</taxon>
        <taxon>Friunavirus</taxon>
        <taxon>Friunavirus Aci08</taxon>
    </lineage>
</organism>
<evidence type="ECO:0000256" key="5">
    <source>
        <dbReference type="ARBA" id="ARBA00023296"/>
    </source>
</evidence>
<evidence type="ECO:0000256" key="3">
    <source>
        <dbReference type="ARBA" id="ARBA00022732"/>
    </source>
</evidence>
<feature type="coiled-coil region" evidence="7">
    <location>
        <begin position="122"/>
        <end position="149"/>
    </location>
</feature>
<dbReference type="Gene3D" id="2.160.20.10">
    <property type="entry name" value="Single-stranded right-handed beta-helix, Pectin lyase-like"/>
    <property type="match status" value="1"/>
</dbReference>
<keyword evidence="6" id="KW-1238">Degradation of host capsule during virus entry</keyword>
<evidence type="ECO:0000256" key="2">
    <source>
        <dbReference type="ARBA" id="ARBA00022717"/>
    </source>
</evidence>
<evidence type="ECO:0000313" key="8">
    <source>
        <dbReference type="EMBL" id="AYD82867.1"/>
    </source>
</evidence>
<comment type="subcellular location">
    <subcellularLocation>
        <location evidence="1">Virion</location>
    </subcellularLocation>
</comment>
<evidence type="ECO:0000256" key="6">
    <source>
        <dbReference type="ARBA" id="ARBA00035731"/>
    </source>
</evidence>
<dbReference type="GO" id="GO:0098996">
    <property type="term" value="P:symbiont entry into host cell via disruption of host cell glycocalyx"/>
    <property type="evidence" value="ECO:0007669"/>
    <property type="project" value="UniProtKB-KW"/>
</dbReference>
<dbReference type="GO" id="GO:0098994">
    <property type="term" value="P:symbiont entry into host cell via disruption of host cell envelope"/>
    <property type="evidence" value="ECO:0007669"/>
    <property type="project" value="UniProtKB-KW"/>
</dbReference>
<keyword evidence="7" id="KW-0175">Coiled coil</keyword>
<dbReference type="InterPro" id="IPR006626">
    <property type="entry name" value="PbH1"/>
</dbReference>
<keyword evidence="3" id="KW-1227">Viral tail protein</keyword>
<keyword evidence="5" id="KW-1160">Virus entry into host cell</keyword>
<evidence type="ECO:0000256" key="1">
    <source>
        <dbReference type="ARBA" id="ARBA00004328"/>
    </source>
</evidence>
<keyword evidence="9" id="KW-1185">Reference proteome</keyword>
<accession>A0A386KEV5</accession>
<dbReference type="InterPro" id="IPR012334">
    <property type="entry name" value="Pectin_lyas_fold"/>
</dbReference>
<evidence type="ECO:0000256" key="4">
    <source>
        <dbReference type="ARBA" id="ARBA00022844"/>
    </source>
</evidence>
<protein>
    <submittedName>
        <fullName evidence="8">Putative capsular polysaccharide depolymerase</fullName>
    </submittedName>
</protein>
<dbReference type="GO" id="GO:0098015">
    <property type="term" value="C:virus tail"/>
    <property type="evidence" value="ECO:0007669"/>
    <property type="project" value="UniProtKB-KW"/>
</dbReference>
<keyword evidence="2" id="KW-1235">Degradation of host cell envelope components during virus entry</keyword>
<sequence>MNILRSFTETVVTTPTDTFPISFEYDEKYDAVHVFLNDVAVEDLGYTVSQVNAVTLKVEPAIPEGTVRIERETDIDKMKYIFDAGALFIDQNVDADFRQIVHSQQEVRDGFIKLRGDVLPLVHGLQEALQQAQVASEAAQEAADAAEEAANLIGGAVVRVASIDELLSIQNPQDGWVRHVISYHAGWAVEAVYRGPIGGGLFIYDSSKASLNDGVVIFNGWCRQHNGSLDVTDGGAVPDLNTAQHVELKRVFESCRNNNIKKMTMTTGVYLIGQVGVNLGILFDIWGVPDLDANPMYDFHFDGRGAVIKQIDGVQFGVFNGINKTPFDSIFNNTACQNVIIENLEIDGNNTNAVIGDKYGDHGWQIPNYGIRLISGKRNILKNVRVHHMLLDGVYIGKLSGSNDSRDDILMESVHSEYNGRQGLSVCGVRGLTGIGCKFNYTGQAGIMSAPSAGIDFENELGPISDISFINTEIRGNAGHDVHLFNLMGDFDVSNIQFFGGRVIAEGKTVNPFGAAYECGAIGANPSTAVTFNGTLIGGKILRETGGTTWLLDASRMMTFNDCFITDDKDVSLITLAEPNDPMIVDCGEHSFRFSDCRFRIKDKKIKLGTNSQFIGNTVEAKFTKKLDGDFIDASGAYRFYDNLIYTFDNVAYGNTVNWSAWNNKSNRIVNGDAPNAIKWVQSGGDGYSAGIIAVNNSYNIANAFVSNNSIFEQEYRLQGANLSATYPDAWGSAKFYHAGNGEGTLMAYLTNYNGVVLRRVRAGNVWGDFQPL</sequence>
<evidence type="ECO:0000313" key="9">
    <source>
        <dbReference type="Proteomes" id="UP000269787"/>
    </source>
</evidence>
<gene>
    <name evidence="8" type="ORF">Aci08_46</name>
</gene>
<keyword evidence="4" id="KW-0946">Virion</keyword>
<dbReference type="Proteomes" id="UP000269787">
    <property type="component" value="Segment"/>
</dbReference>
<reference evidence="8 9" key="1">
    <citation type="submission" date="2018-08" db="EMBL/GenBank/DDBJ databases">
        <title>Complete genome sequence of five Acinetobacter baumannii phages from Abidjan, Cote d'Ivoire.</title>
        <authorList>
            <person name="Essoh C."/>
            <person name="Vernadet J.-P."/>
            <person name="Vergnaud G."/>
            <person name="Resch G."/>
            <person name="Pourcel C."/>
        </authorList>
    </citation>
    <scope>NUCLEOTIDE SEQUENCE [LARGE SCALE GENOMIC DNA]</scope>
</reference>
<dbReference type="InterPro" id="IPR011050">
    <property type="entry name" value="Pectin_lyase_fold/virulence"/>
</dbReference>
<dbReference type="SMART" id="SM00710">
    <property type="entry name" value="PbH1"/>
    <property type="match status" value="3"/>
</dbReference>
<evidence type="ECO:0000256" key="7">
    <source>
        <dbReference type="SAM" id="Coils"/>
    </source>
</evidence>
<proteinExistence type="predicted"/>
<dbReference type="EMBL" id="MH763831">
    <property type="protein sequence ID" value="AYD82867.1"/>
    <property type="molecule type" value="Genomic_DNA"/>
</dbReference>
<dbReference type="SUPFAM" id="SSF51126">
    <property type="entry name" value="Pectin lyase-like"/>
    <property type="match status" value="1"/>
</dbReference>
<name>A0A386KEV5_9CAUD</name>